<dbReference type="OrthoDB" id="1883168at2759"/>
<dbReference type="SUPFAM" id="SSF54626">
    <property type="entry name" value="Chalcone isomerase"/>
    <property type="match status" value="1"/>
</dbReference>
<name>A0A164ZX91_DAUCS</name>
<comment type="similarity">
    <text evidence="1 2">Belongs to the chalcone isomerase family.</text>
</comment>
<dbReference type="Gramene" id="KZM96563">
    <property type="protein sequence ID" value="KZM96563"/>
    <property type="gene ID" value="DCAR_019805"/>
</dbReference>
<dbReference type="Pfam" id="PF02431">
    <property type="entry name" value="Chalcone"/>
    <property type="match status" value="1"/>
</dbReference>
<organism evidence="3 4">
    <name type="scientific">Daucus carota subsp. sativus</name>
    <name type="common">Carrot</name>
    <dbReference type="NCBI Taxonomy" id="79200"/>
    <lineage>
        <taxon>Eukaryota</taxon>
        <taxon>Viridiplantae</taxon>
        <taxon>Streptophyta</taxon>
        <taxon>Embryophyta</taxon>
        <taxon>Tracheophyta</taxon>
        <taxon>Spermatophyta</taxon>
        <taxon>Magnoliopsida</taxon>
        <taxon>eudicotyledons</taxon>
        <taxon>Gunneridae</taxon>
        <taxon>Pentapetalae</taxon>
        <taxon>asterids</taxon>
        <taxon>campanulids</taxon>
        <taxon>Apiales</taxon>
        <taxon>Apiaceae</taxon>
        <taxon>Apioideae</taxon>
        <taxon>Scandiceae</taxon>
        <taxon>Daucinae</taxon>
        <taxon>Daucus</taxon>
        <taxon>Daucus sect. Daucus</taxon>
    </lineage>
</organism>
<evidence type="ECO:0000256" key="1">
    <source>
        <dbReference type="ARBA" id="ARBA00007166"/>
    </source>
</evidence>
<dbReference type="InterPro" id="IPR016088">
    <property type="entry name" value="Chalcone_isomerase_3-sand"/>
</dbReference>
<dbReference type="InterPro" id="IPR016089">
    <property type="entry name" value="Chalcone_isomerase_bundle_sf"/>
</dbReference>
<gene>
    <name evidence="3" type="ORF">DCAR_0522651</name>
</gene>
<dbReference type="KEGG" id="dcr:108220831"/>
<sequence>MGTVGTEVVMVDGIPFPPQITTSSSSPLSLLAHGITDIEIHFLQIKFTAIGVYINLEDILPHIKNWKGKTGDELVQDDDFFDALVTARADKFLRIVVIKEIKGSQYGVQVESAIRDRLAEVDKYEEEEEAALDQVVQFFQSKYFKKDSVITINFPATAAIAEIGLSIEGKEDSFSKIKVENENVAEMLQKWYLGGSRGVSPTTISSIANSLSTHLCVPPPSP</sequence>
<reference evidence="3" key="1">
    <citation type="journal article" date="2016" name="Nat. Genet.">
        <title>A high-quality carrot genome assembly provides new insights into carotenoid accumulation and asterid genome evolution.</title>
        <authorList>
            <person name="Iorizzo M."/>
            <person name="Ellison S."/>
            <person name="Senalik D."/>
            <person name="Zeng P."/>
            <person name="Satapoomin P."/>
            <person name="Huang J."/>
            <person name="Bowman M."/>
            <person name="Iovene M."/>
            <person name="Sanseverino W."/>
            <person name="Cavagnaro P."/>
            <person name="Yildiz M."/>
            <person name="Macko-Podgorni A."/>
            <person name="Moranska E."/>
            <person name="Grzebelus E."/>
            <person name="Grzebelus D."/>
            <person name="Ashrafi H."/>
            <person name="Zheng Z."/>
            <person name="Cheng S."/>
            <person name="Spooner D."/>
            <person name="Van Deynze A."/>
            <person name="Simon P."/>
        </authorList>
    </citation>
    <scope>NUCLEOTIDE SEQUENCE</scope>
    <source>
        <tissue evidence="3">Leaf</tissue>
    </source>
</reference>
<protein>
    <recommendedName>
        <fullName evidence="2">Chalcone-flavonone isomerase family protein</fullName>
    </recommendedName>
</protein>
<proteinExistence type="inferred from homology"/>
<dbReference type="EMBL" id="CP093347">
    <property type="protein sequence ID" value="WOH03255.1"/>
    <property type="molecule type" value="Genomic_DNA"/>
</dbReference>
<dbReference type="InterPro" id="IPR016087">
    <property type="entry name" value="Chalcone_isomerase"/>
</dbReference>
<dbReference type="Gene3D" id="1.10.890.20">
    <property type="match status" value="1"/>
</dbReference>
<dbReference type="SMR" id="A0A164ZX91"/>
<dbReference type="AlphaFoldDB" id="A0A164ZX91"/>
<dbReference type="PANTHER" id="PTHR47588">
    <property type="entry name" value="CHALCONE--FLAVONONE ISOMERASE 3-RELATED"/>
    <property type="match status" value="1"/>
</dbReference>
<dbReference type="InterPro" id="IPR036298">
    <property type="entry name" value="Chalcone_isomerase_sf"/>
</dbReference>
<evidence type="ECO:0000313" key="4">
    <source>
        <dbReference type="Proteomes" id="UP000077755"/>
    </source>
</evidence>
<dbReference type="GO" id="GO:0016872">
    <property type="term" value="F:intramolecular lyase activity"/>
    <property type="evidence" value="ECO:0007669"/>
    <property type="project" value="InterPro"/>
</dbReference>
<dbReference type="OMA" id="IITFHFP"/>
<keyword evidence="4" id="KW-1185">Reference proteome</keyword>
<dbReference type="Proteomes" id="UP000077755">
    <property type="component" value="Chromosome 5"/>
</dbReference>
<dbReference type="Gene3D" id="3.50.70.10">
    <property type="match status" value="1"/>
</dbReference>
<reference evidence="3" key="2">
    <citation type="submission" date="2022-03" db="EMBL/GenBank/DDBJ databases">
        <title>Draft title - Genomic analysis of global carrot germplasm unveils the trajectory of domestication and the origin of high carotenoid orange carrot.</title>
        <authorList>
            <person name="Iorizzo M."/>
            <person name="Ellison S."/>
            <person name="Senalik D."/>
            <person name="Macko-Podgorni A."/>
            <person name="Grzebelus D."/>
            <person name="Bostan H."/>
            <person name="Rolling W."/>
            <person name="Curaba J."/>
            <person name="Simon P."/>
        </authorList>
    </citation>
    <scope>NUCLEOTIDE SEQUENCE</scope>
    <source>
        <tissue evidence="3">Leaf</tissue>
    </source>
</reference>
<evidence type="ECO:0000256" key="2">
    <source>
        <dbReference type="RuleBase" id="RU361158"/>
    </source>
</evidence>
<dbReference type="PANTHER" id="PTHR47588:SF1">
    <property type="entry name" value="CHALCONE--FLAVANONE ISOMERASE 3-RELATED"/>
    <property type="match status" value="1"/>
</dbReference>
<dbReference type="InterPro" id="IPR044191">
    <property type="entry name" value="CHI3-like"/>
</dbReference>
<accession>A0A164ZX91</accession>
<evidence type="ECO:0000313" key="3">
    <source>
        <dbReference type="EMBL" id="WOH03255.1"/>
    </source>
</evidence>